<dbReference type="PANTHER" id="PTHR46084:SF1">
    <property type="entry name" value="PROTEIN MALE DISCOVERER 2"/>
    <property type="match status" value="1"/>
</dbReference>
<feature type="chain" id="PRO_5035439662" evidence="10">
    <location>
        <begin position="32"/>
        <end position="720"/>
    </location>
</feature>
<keyword evidence="5 9" id="KW-1133">Transmembrane helix</keyword>
<dbReference type="Gene3D" id="3.80.10.10">
    <property type="entry name" value="Ribonuclease Inhibitor"/>
    <property type="match status" value="1"/>
</dbReference>
<sequence>MGGRWNLFSFQLHRVLCAMLLIHLLSDECLSLNLEGLALLEFRARVEDDPYGVFYNWDPNDSTPCNWTGIRCIDGHVVILNLKESSLEGVLAPEIGKLGHLRALVLYKNKFSGIIPKEIGYLNMLELLDLRNNNLNGTIPMEIGEMLSLKHLLLCSNKFQGSIPGVDKPNMHSDLIYGGNLSCDEATDVGRLNRKVGHCIWQSGLQKLKKVNSFLTVLKGKILQVFDMLPVNSLNYRSLLLSSFGFKGGSIQRYEERHGDNFHADFREPYFASSVLVNTVRRRLLEETSNLAAAPVSSASPEEFITVPSTGSGSFPAIPSGNVKKKPSPASTSPASPPNIPSTSSKPTDSVENEHASSKGSVNWVYILVLPLLALLLIIMACMLLVCRNKGVATIGPWRTGLSGQLQKAFVTGVPKLNRAELDAACEDFSNIVISYPDYTVFKGTLSSGVEIAVASTAVPSAKEWSKRSEMHFRKKIDTLSRINHKNFVNLLGFCEEDEPFMRMMVFEYSPNGSLYEHLHDEQFDHLDWSARMRILMGIAYCLQHMHELNPPIAHPDLQSTSIFIADDYSAKVADISIWKEVVAKGKILGDDDADFSESPSSDLASNVYSFGTILLEIISGKVPYSEEQGSLINLAVECLNNGSIRSMIDLSLKSHKEEELDIICDVIQDCIHEDPKKRPTMKEVTSRLREVLGISPEAANPRLSPLWWAELEILSVEAS</sequence>
<dbReference type="SUPFAM" id="SSF52058">
    <property type="entry name" value="L domain-like"/>
    <property type="match status" value="1"/>
</dbReference>
<feature type="domain" description="Protein kinase" evidence="11">
    <location>
        <begin position="392"/>
        <end position="693"/>
    </location>
</feature>
<gene>
    <name evidence="13" type="primary">LOC105044134</name>
</gene>
<feature type="region of interest" description="Disordered" evidence="8">
    <location>
        <begin position="316"/>
        <end position="354"/>
    </location>
</feature>
<dbReference type="OrthoDB" id="291737at2759"/>
<evidence type="ECO:0000259" key="11">
    <source>
        <dbReference type="PROSITE" id="PS50011"/>
    </source>
</evidence>
<proteinExistence type="predicted"/>
<name>A0A8N4F4F6_ELAGV</name>
<dbReference type="InterPro" id="IPR001611">
    <property type="entry name" value="Leu-rich_rpt"/>
</dbReference>
<evidence type="ECO:0000256" key="9">
    <source>
        <dbReference type="SAM" id="Phobius"/>
    </source>
</evidence>
<evidence type="ECO:0000313" key="13">
    <source>
        <dbReference type="RefSeq" id="XP_029120784.1"/>
    </source>
</evidence>
<evidence type="ECO:0000256" key="6">
    <source>
        <dbReference type="ARBA" id="ARBA00023136"/>
    </source>
</evidence>
<protein>
    <submittedName>
        <fullName evidence="13">Protein MALE DISCOVERER 2 isoform X1</fullName>
    </submittedName>
</protein>
<comment type="subcellular location">
    <subcellularLocation>
        <location evidence="7">Endomembrane system</location>
        <topology evidence="7">Single-pass type I membrane protein</topology>
    </subcellularLocation>
</comment>
<evidence type="ECO:0000256" key="2">
    <source>
        <dbReference type="ARBA" id="ARBA00022692"/>
    </source>
</evidence>
<dbReference type="GO" id="GO:0005524">
    <property type="term" value="F:ATP binding"/>
    <property type="evidence" value="ECO:0007669"/>
    <property type="project" value="InterPro"/>
</dbReference>
<dbReference type="AlphaFoldDB" id="A0A8N4F4F6"/>
<keyword evidence="1" id="KW-0433">Leucine-rich repeat</keyword>
<evidence type="ECO:0000256" key="8">
    <source>
        <dbReference type="SAM" id="MobiDB-lite"/>
    </source>
</evidence>
<keyword evidence="4" id="KW-0677">Repeat</keyword>
<evidence type="ECO:0000256" key="4">
    <source>
        <dbReference type="ARBA" id="ARBA00022737"/>
    </source>
</evidence>
<dbReference type="RefSeq" id="XP_029120784.1">
    <property type="nucleotide sequence ID" value="XM_029264951.1"/>
</dbReference>
<keyword evidence="3 10" id="KW-0732">Signal</keyword>
<dbReference type="FunFam" id="3.30.200.20:FF:000489">
    <property type="entry name" value="Inactive receptor-like serine/threonine-protein kinase"/>
    <property type="match status" value="1"/>
</dbReference>
<dbReference type="PANTHER" id="PTHR46084">
    <property type="entry name" value="PROTEIN MALE DISCOVERER 2"/>
    <property type="match status" value="1"/>
</dbReference>
<keyword evidence="2 9" id="KW-0812">Transmembrane</keyword>
<evidence type="ECO:0000313" key="12">
    <source>
        <dbReference type="Proteomes" id="UP000504607"/>
    </source>
</evidence>
<reference evidence="13" key="1">
    <citation type="submission" date="2025-08" db="UniProtKB">
        <authorList>
            <consortium name="RefSeq"/>
        </authorList>
    </citation>
    <scope>IDENTIFICATION</scope>
</reference>
<organism evidence="12 13">
    <name type="scientific">Elaeis guineensis var. tenera</name>
    <name type="common">Oil palm</name>
    <dbReference type="NCBI Taxonomy" id="51953"/>
    <lineage>
        <taxon>Eukaryota</taxon>
        <taxon>Viridiplantae</taxon>
        <taxon>Streptophyta</taxon>
        <taxon>Embryophyta</taxon>
        <taxon>Tracheophyta</taxon>
        <taxon>Spermatophyta</taxon>
        <taxon>Magnoliopsida</taxon>
        <taxon>Liliopsida</taxon>
        <taxon>Arecaceae</taxon>
        <taxon>Arecoideae</taxon>
        <taxon>Cocoseae</taxon>
        <taxon>Elaeidinae</taxon>
        <taxon>Elaeis</taxon>
    </lineage>
</organism>
<dbReference type="Gene3D" id="1.10.510.10">
    <property type="entry name" value="Transferase(Phosphotransferase) domain 1"/>
    <property type="match status" value="1"/>
</dbReference>
<evidence type="ECO:0000256" key="10">
    <source>
        <dbReference type="SAM" id="SignalP"/>
    </source>
</evidence>
<dbReference type="InterPro" id="IPR032675">
    <property type="entry name" value="LRR_dom_sf"/>
</dbReference>
<evidence type="ECO:0000256" key="5">
    <source>
        <dbReference type="ARBA" id="ARBA00022989"/>
    </source>
</evidence>
<dbReference type="GeneID" id="105044134"/>
<evidence type="ECO:0000256" key="3">
    <source>
        <dbReference type="ARBA" id="ARBA00022729"/>
    </source>
</evidence>
<feature type="transmembrane region" description="Helical" evidence="9">
    <location>
        <begin position="364"/>
        <end position="386"/>
    </location>
</feature>
<dbReference type="Pfam" id="PF00560">
    <property type="entry name" value="LRR_1"/>
    <property type="match status" value="1"/>
</dbReference>
<dbReference type="Pfam" id="PF07714">
    <property type="entry name" value="PK_Tyr_Ser-Thr"/>
    <property type="match status" value="1"/>
</dbReference>
<dbReference type="InterPro" id="IPR000719">
    <property type="entry name" value="Prot_kinase_dom"/>
</dbReference>
<dbReference type="FunFam" id="3.80.10.10:FF:000400">
    <property type="entry name" value="Nuclear pore complex protein NUP107"/>
    <property type="match status" value="1"/>
</dbReference>
<dbReference type="Pfam" id="PF08263">
    <property type="entry name" value="LRRNT_2"/>
    <property type="match status" value="1"/>
</dbReference>
<dbReference type="Gene3D" id="3.30.200.20">
    <property type="entry name" value="Phosphorylase Kinase, domain 1"/>
    <property type="match status" value="1"/>
</dbReference>
<dbReference type="Proteomes" id="UP000504607">
    <property type="component" value="Chromosome 1"/>
</dbReference>
<dbReference type="SUPFAM" id="SSF56112">
    <property type="entry name" value="Protein kinase-like (PK-like)"/>
    <property type="match status" value="1"/>
</dbReference>
<feature type="signal peptide" evidence="10">
    <location>
        <begin position="1"/>
        <end position="31"/>
    </location>
</feature>
<accession>A0A8N4F4F6</accession>
<evidence type="ECO:0000256" key="1">
    <source>
        <dbReference type="ARBA" id="ARBA00022614"/>
    </source>
</evidence>
<keyword evidence="6 9" id="KW-0472">Membrane</keyword>
<dbReference type="PROSITE" id="PS50011">
    <property type="entry name" value="PROTEIN_KINASE_DOM"/>
    <property type="match status" value="1"/>
</dbReference>
<dbReference type="InterPro" id="IPR013210">
    <property type="entry name" value="LRR_N_plant-typ"/>
</dbReference>
<evidence type="ECO:0000256" key="7">
    <source>
        <dbReference type="ARBA" id="ARBA00046288"/>
    </source>
</evidence>
<dbReference type="InterPro" id="IPR001245">
    <property type="entry name" value="Ser-Thr/Tyr_kinase_cat_dom"/>
</dbReference>
<dbReference type="KEGG" id="egu:105044134"/>
<keyword evidence="12" id="KW-1185">Reference proteome</keyword>
<dbReference type="GO" id="GO:0012505">
    <property type="term" value="C:endomembrane system"/>
    <property type="evidence" value="ECO:0007669"/>
    <property type="project" value="UniProtKB-SubCell"/>
</dbReference>
<dbReference type="GO" id="GO:0004672">
    <property type="term" value="F:protein kinase activity"/>
    <property type="evidence" value="ECO:0007669"/>
    <property type="project" value="InterPro"/>
</dbReference>
<dbReference type="InterPro" id="IPR011009">
    <property type="entry name" value="Kinase-like_dom_sf"/>
</dbReference>